<dbReference type="Gene3D" id="2.60.40.2580">
    <property type="match status" value="1"/>
</dbReference>
<dbReference type="RefSeq" id="WP_115500985.1">
    <property type="nucleotide sequence ID" value="NZ_JACRTI010000061.1"/>
</dbReference>
<dbReference type="Proteomes" id="UP000256321">
    <property type="component" value="Unassembled WGS sequence"/>
</dbReference>
<proteinExistence type="predicted"/>
<evidence type="ECO:0000313" key="4">
    <source>
        <dbReference type="Proteomes" id="UP000629596"/>
    </source>
</evidence>
<comment type="caution">
    <text evidence="2">The sequence shown here is derived from an EMBL/GenBank/DDBJ whole genome shotgun (WGS) entry which is preliminary data.</text>
</comment>
<dbReference type="EMBL" id="QREV01000061">
    <property type="protein sequence ID" value="RDU47770.1"/>
    <property type="molecule type" value="Genomic_DNA"/>
</dbReference>
<evidence type="ECO:0000313" key="3">
    <source>
        <dbReference type="Proteomes" id="UP000256321"/>
    </source>
</evidence>
<name>A0A3D8HAL0_9BACT</name>
<protein>
    <submittedName>
        <fullName evidence="2">Uncharacterized protein</fullName>
    </submittedName>
</protein>
<organism evidence="2 3">
    <name type="scientific">Parabacteroides acidifaciens</name>
    <dbReference type="NCBI Taxonomy" id="2290935"/>
    <lineage>
        <taxon>Bacteria</taxon>
        <taxon>Pseudomonadati</taxon>
        <taxon>Bacteroidota</taxon>
        <taxon>Bacteroidia</taxon>
        <taxon>Bacteroidales</taxon>
        <taxon>Tannerellaceae</taxon>
        <taxon>Parabacteroides</taxon>
    </lineage>
</organism>
<gene>
    <name evidence="2" type="ORF">DWU89_17835</name>
    <name evidence="1" type="ORF">H8784_17425</name>
</gene>
<evidence type="ECO:0000313" key="1">
    <source>
        <dbReference type="EMBL" id="MBC8603493.1"/>
    </source>
</evidence>
<evidence type="ECO:0000313" key="2">
    <source>
        <dbReference type="EMBL" id="RDU47770.1"/>
    </source>
</evidence>
<accession>A0A3D8HAL0</accession>
<reference evidence="2 3" key="1">
    <citation type="submission" date="2018-07" db="EMBL/GenBank/DDBJ databases">
        <title>Parabacteroides acidifaciens nov. sp., isolated from human feces.</title>
        <authorList>
            <person name="Wang Y.J."/>
        </authorList>
    </citation>
    <scope>NUCLEOTIDE SEQUENCE [LARGE SCALE GENOMIC DNA]</scope>
    <source>
        <strain evidence="2 3">426-9</strain>
    </source>
</reference>
<sequence length="469" mass="51385">MERMRIEGIFLMLIVSLATFIGCCDEKEISAPTGPVSISFAISSASEQTKSGDVEAATEDELFVSRFYLGVYNAETGVLITNYICSDVSRADQNLEITSPGNSSNLYTVKNLSVPMNEKVRLLAIANYPETLNLNQSYSLLANTVVKDASLATLNFDPKSLIKVGTAVHTFTVEDRTEKIDLAQLAAKVHIKLIMEEAAPSDPVYNIQTSTGDDVLALINKIIKQNNGSVKEDDFNESSLKGKIEICQNGTSHGFGISNVTNHQGGEKWMVVKCDSVKTRTVESWRLENHSLVINNIAISSPLVLEGGNSAAETGNLLPQATDMIDIFKGNIIELTFYTYQKNTNELIMVMRGDLQKIEQVSSCKKVNGIIHGKWNTSSGWGQGDAFEAGADQINFPTDWSDWVPGTFSAVPGTENRINRLTYEIPIQTATGILRGNYYNVTGTVKQAINSLSIDVKSWSEDDVPVHFN</sequence>
<dbReference type="EMBL" id="JACRTI010000061">
    <property type="protein sequence ID" value="MBC8603493.1"/>
    <property type="molecule type" value="Genomic_DNA"/>
</dbReference>
<dbReference type="AlphaFoldDB" id="A0A3D8HAL0"/>
<reference evidence="1 4" key="2">
    <citation type="submission" date="2020-08" db="EMBL/GenBank/DDBJ databases">
        <title>Genome public.</title>
        <authorList>
            <person name="Liu C."/>
            <person name="Sun Q."/>
        </authorList>
    </citation>
    <scope>NUCLEOTIDE SEQUENCE [LARGE SCALE GENOMIC DNA]</scope>
    <source>
        <strain evidence="1 4">426_9</strain>
    </source>
</reference>
<dbReference type="PROSITE" id="PS51257">
    <property type="entry name" value="PROKAR_LIPOPROTEIN"/>
    <property type="match status" value="1"/>
</dbReference>
<keyword evidence="4" id="KW-1185">Reference proteome</keyword>
<dbReference type="Proteomes" id="UP000629596">
    <property type="component" value="Unassembled WGS sequence"/>
</dbReference>